<organism evidence="1 2">
    <name type="scientific">Lutibacter aestuarii</name>
    <dbReference type="NCBI Taxonomy" id="861111"/>
    <lineage>
        <taxon>Bacteria</taxon>
        <taxon>Pseudomonadati</taxon>
        <taxon>Bacteroidota</taxon>
        <taxon>Flavobacteriia</taxon>
        <taxon>Flavobacteriales</taxon>
        <taxon>Flavobacteriaceae</taxon>
        <taxon>Lutibacter</taxon>
    </lineage>
</organism>
<gene>
    <name evidence="1" type="ORF">ACFQZW_04250</name>
</gene>
<comment type="caution">
    <text evidence="1">The sequence shown here is derived from an EMBL/GenBank/DDBJ whole genome shotgun (WGS) entry which is preliminary data.</text>
</comment>
<dbReference type="Proteomes" id="UP001597032">
    <property type="component" value="Unassembled WGS sequence"/>
</dbReference>
<reference evidence="2" key="1">
    <citation type="journal article" date="2019" name="Int. J. Syst. Evol. Microbiol.">
        <title>The Global Catalogue of Microorganisms (GCM) 10K type strain sequencing project: providing services to taxonomists for standard genome sequencing and annotation.</title>
        <authorList>
            <consortium name="The Broad Institute Genomics Platform"/>
            <consortium name="The Broad Institute Genome Sequencing Center for Infectious Disease"/>
            <person name="Wu L."/>
            <person name="Ma J."/>
        </authorList>
    </citation>
    <scope>NUCLEOTIDE SEQUENCE [LARGE SCALE GENOMIC DNA]</scope>
    <source>
        <strain evidence="2">CCUG 60022</strain>
    </source>
</reference>
<evidence type="ECO:0000313" key="1">
    <source>
        <dbReference type="EMBL" id="MFD0761283.1"/>
    </source>
</evidence>
<keyword evidence="2" id="KW-1185">Reference proteome</keyword>
<sequence>MKKLGILVFFVCVTFGYSQKKITELEKNNSSLVEVLITTGISSATSTFSDNSYAADGSFIELSSTYYFSKIGLGISLGGFSNPTEGNLRNFANEVSYPVKFNSEKWKTSYYSIGPNYKTTFGSLETTIFGRAGIMLVKPISLEGNFTSENVDVSTTIPVYNYNTNETSNIGFYNAGIRLGYKLHPNWGLYATANYLSAFSDGITAIDGRKQFIDINKDGVINEVDIIRQDGTQIEFKYTEKNIQPQVFNYGFGVSYNFGKKLTTSNKNKKQSSRENSNPYFVSNELKDKMIAKNSGSVVFTNPSKKDKKQQKIIGVLPKNNSVFKNSSEIKNFTWKVIGTKILNPQYIIEVTKIGNNQKSQRIYIEKTSSTSLNTLQIFKDHQLSDGQYRWKVTETSTGNSSAPMFFTFSNCEIDFTISNEEIECLGYEGENRKFKICFDSTYSSTSGDLTYTNPSSGLSVFDQTYSPLSYTLVSPNPTLLTQIGASTTTISYCFEVTVSASVTSIGFGLQGDDLDPSPILCQPGVSVNFDELPNCICEECEEMDLSFDNFNISLNGTNGNQFNFNGDINVSVPIYGIEFQIQSYSYSANPSACSKGVSTVEESGMFLMPGTTINGSTSLQLINETASGSLSSNNNATKNVKYTSNSILTGAIPVNLTIGLPGPISGFDPSCCEIEYTVCIKVKVFYEESNCKSCVFTHCFTFNNQ</sequence>
<accession>A0ABW2Z5T7</accession>
<evidence type="ECO:0000313" key="2">
    <source>
        <dbReference type="Proteomes" id="UP001597032"/>
    </source>
</evidence>
<name>A0ABW2Z5T7_9FLAO</name>
<protein>
    <recommendedName>
        <fullName evidence="3">Outer membrane protein beta-barrel domain-containing protein</fullName>
    </recommendedName>
</protein>
<dbReference type="EMBL" id="JBHTIC010000005">
    <property type="protein sequence ID" value="MFD0761283.1"/>
    <property type="molecule type" value="Genomic_DNA"/>
</dbReference>
<dbReference type="RefSeq" id="WP_298265063.1">
    <property type="nucleotide sequence ID" value="NZ_JBHTIC010000005.1"/>
</dbReference>
<evidence type="ECO:0008006" key="3">
    <source>
        <dbReference type="Google" id="ProtNLM"/>
    </source>
</evidence>
<proteinExistence type="predicted"/>